<dbReference type="InterPro" id="IPR036866">
    <property type="entry name" value="RibonucZ/Hydroxyglut_hydro"/>
</dbReference>
<gene>
    <name evidence="6" type="ORF">AZH43_04410</name>
</gene>
<proteinExistence type="inferred from homology"/>
<dbReference type="SMART" id="SM00849">
    <property type="entry name" value="Lactamase_B"/>
    <property type="match status" value="1"/>
</dbReference>
<dbReference type="Gene3D" id="3.60.15.10">
    <property type="entry name" value="Ribonuclease Z/Hydroxyacylglutathione hydrolase-like"/>
    <property type="match status" value="1"/>
</dbReference>
<dbReference type="GO" id="GO:0016787">
    <property type="term" value="F:hydrolase activity"/>
    <property type="evidence" value="ECO:0007669"/>
    <property type="project" value="UniProtKB-KW"/>
</dbReference>
<comment type="similarity">
    <text evidence="1">Belongs to the metallo-beta-lactamase superfamily.</text>
</comment>
<evidence type="ECO:0000256" key="2">
    <source>
        <dbReference type="ARBA" id="ARBA00022723"/>
    </source>
</evidence>
<dbReference type="PANTHER" id="PTHR42978">
    <property type="entry name" value="QUORUM-QUENCHING LACTONASE YTNP-RELATED-RELATED"/>
    <property type="match status" value="1"/>
</dbReference>
<dbReference type="SUPFAM" id="SSF56281">
    <property type="entry name" value="Metallo-hydrolase/oxidoreductase"/>
    <property type="match status" value="1"/>
</dbReference>
<dbReference type="RefSeq" id="WP_067672516.1">
    <property type="nucleotide sequence ID" value="NZ_CBCSIK010000015.1"/>
</dbReference>
<dbReference type="InterPro" id="IPR051013">
    <property type="entry name" value="MBL_superfamily_lactonases"/>
</dbReference>
<organism evidence="6 7">
    <name type="scientific">Acinetobacter pragensis</name>
    <dbReference type="NCBI Taxonomy" id="1806892"/>
    <lineage>
        <taxon>Bacteria</taxon>
        <taxon>Pseudomonadati</taxon>
        <taxon>Pseudomonadota</taxon>
        <taxon>Gammaproteobacteria</taxon>
        <taxon>Moraxellales</taxon>
        <taxon>Moraxellaceae</taxon>
        <taxon>Acinetobacter</taxon>
    </lineage>
</organism>
<evidence type="ECO:0000256" key="4">
    <source>
        <dbReference type="ARBA" id="ARBA00022833"/>
    </source>
</evidence>
<keyword evidence="4" id="KW-0862">Zinc</keyword>
<dbReference type="Proteomes" id="UP000076276">
    <property type="component" value="Unassembled WGS sequence"/>
</dbReference>
<dbReference type="Pfam" id="PF00753">
    <property type="entry name" value="Lactamase_B"/>
    <property type="match status" value="1"/>
</dbReference>
<evidence type="ECO:0000256" key="1">
    <source>
        <dbReference type="ARBA" id="ARBA00007749"/>
    </source>
</evidence>
<dbReference type="CDD" id="cd07742">
    <property type="entry name" value="metallo-hydrolase-like_MBL-fold"/>
    <property type="match status" value="1"/>
</dbReference>
<keyword evidence="3 6" id="KW-0378">Hydrolase</keyword>
<dbReference type="PANTHER" id="PTHR42978:SF3">
    <property type="entry name" value="BLR3078 PROTEIN"/>
    <property type="match status" value="1"/>
</dbReference>
<dbReference type="GO" id="GO:0046872">
    <property type="term" value="F:metal ion binding"/>
    <property type="evidence" value="ECO:0007669"/>
    <property type="project" value="UniProtKB-KW"/>
</dbReference>
<protein>
    <submittedName>
        <fullName evidence="6">MBL fold metallo-hydrolase</fullName>
    </submittedName>
</protein>
<dbReference type="AlphaFoldDB" id="A0A151XX46"/>
<dbReference type="OrthoDB" id="5443440at2"/>
<comment type="caution">
    <text evidence="6">The sequence shown here is derived from an EMBL/GenBank/DDBJ whole genome shotgun (WGS) entry which is preliminary data.</text>
</comment>
<evidence type="ECO:0000259" key="5">
    <source>
        <dbReference type="SMART" id="SM00849"/>
    </source>
</evidence>
<keyword evidence="7" id="KW-1185">Reference proteome</keyword>
<evidence type="ECO:0000313" key="6">
    <source>
        <dbReference type="EMBL" id="KYQ70408.1"/>
    </source>
</evidence>
<evidence type="ECO:0000256" key="3">
    <source>
        <dbReference type="ARBA" id="ARBA00022801"/>
    </source>
</evidence>
<evidence type="ECO:0000313" key="7">
    <source>
        <dbReference type="Proteomes" id="UP000076276"/>
    </source>
</evidence>
<dbReference type="InterPro" id="IPR001279">
    <property type="entry name" value="Metallo-B-lactamas"/>
</dbReference>
<keyword evidence="2" id="KW-0479">Metal-binding</keyword>
<reference evidence="6 7" key="1">
    <citation type="submission" date="2016-03" db="EMBL/GenBank/DDBJ databases">
        <title>Acinetobacter genomospecies 28 strain ANC 4149.</title>
        <authorList>
            <person name="Radolfova-Krizova L."/>
            <person name="Nemec A."/>
        </authorList>
    </citation>
    <scope>NUCLEOTIDE SEQUENCE [LARGE SCALE GENOMIC DNA]</scope>
    <source>
        <strain evidence="6 7">ANC 4149</strain>
    </source>
</reference>
<feature type="domain" description="Metallo-beta-lactamase" evidence="5">
    <location>
        <begin position="31"/>
        <end position="261"/>
    </location>
</feature>
<name>A0A151XX46_9GAMM</name>
<sequence length="272" mass="31007">MIYNIHHLHCGTMCPVCGPLFGQNSLTAHVVCHCLLLETDQGLVLVDTGLGVQDYLHTKERLGSWVARTGRIVNNLELSAIAQIQRLGFQPKDVKHILLSHLDFDHAGGISDFPHATVHLLSTEYNAAQNLKSLKSKARYKPQQFQQHRYWNFLEPVQGESWHNLHRVQGFQLFQDEILLIPLPGHTLGHCGIAVRKQDGWLFYCGDAYYSHLELNSKHPLKALNQLERFFAADNQQRIANLERIKVLSQTEPRIEIICAHDPIELARYASK</sequence>
<dbReference type="STRING" id="1806892.AZH43_04410"/>
<accession>A0A151XX46</accession>
<dbReference type="EMBL" id="LUAW01000071">
    <property type="protein sequence ID" value="KYQ70408.1"/>
    <property type="molecule type" value="Genomic_DNA"/>
</dbReference>